<dbReference type="RefSeq" id="WP_379812922.1">
    <property type="nucleotide sequence ID" value="NZ_JBHUDZ010000018.1"/>
</dbReference>
<sequence length="236" mass="28444">MNKPDTDDFYKTKENNINNIIVNETNYLKSETYINKWIFTYNSDTIVSGKLFKNDELKSIFEYYLDKEKNIKEQKVSFYNKSVRNDFSHIKFEKDKNLKLLYLLDINSKLRTKIIVEEDSLHSPIKITNLSSDNEIQSKETADYNYIANTYVYKVYNYLGEIILEKSESYNPNFIIERNEFNDITKMFWPLSKNKVVIIFEYKYDKQGNWIKRTKKRVIDNKKEISSYTTRDIKYK</sequence>
<evidence type="ECO:0000313" key="2">
    <source>
        <dbReference type="Proteomes" id="UP001597138"/>
    </source>
</evidence>
<name>A0ABW4HIJ4_9FLAO</name>
<comment type="caution">
    <text evidence="1">The sequence shown here is derived from an EMBL/GenBank/DDBJ whole genome shotgun (WGS) entry which is preliminary data.</text>
</comment>
<evidence type="ECO:0008006" key="3">
    <source>
        <dbReference type="Google" id="ProtNLM"/>
    </source>
</evidence>
<accession>A0ABW4HIJ4</accession>
<reference evidence="2" key="1">
    <citation type="journal article" date="2019" name="Int. J. Syst. Evol. Microbiol.">
        <title>The Global Catalogue of Microorganisms (GCM) 10K type strain sequencing project: providing services to taxonomists for standard genome sequencing and annotation.</title>
        <authorList>
            <consortium name="The Broad Institute Genomics Platform"/>
            <consortium name="The Broad Institute Genome Sequencing Center for Infectious Disease"/>
            <person name="Wu L."/>
            <person name="Ma J."/>
        </authorList>
    </citation>
    <scope>NUCLEOTIDE SEQUENCE [LARGE SCALE GENOMIC DNA]</scope>
    <source>
        <strain evidence="2">CCUG 70865</strain>
    </source>
</reference>
<gene>
    <name evidence="1" type="ORF">ACFSC2_20710</name>
</gene>
<proteinExistence type="predicted"/>
<organism evidence="1 2">
    <name type="scientific">Flavobacterium artemisiae</name>
    <dbReference type="NCBI Taxonomy" id="2126556"/>
    <lineage>
        <taxon>Bacteria</taxon>
        <taxon>Pseudomonadati</taxon>
        <taxon>Bacteroidota</taxon>
        <taxon>Flavobacteriia</taxon>
        <taxon>Flavobacteriales</taxon>
        <taxon>Flavobacteriaceae</taxon>
        <taxon>Flavobacterium</taxon>
    </lineage>
</organism>
<evidence type="ECO:0000313" key="1">
    <source>
        <dbReference type="EMBL" id="MFD1605170.1"/>
    </source>
</evidence>
<keyword evidence="2" id="KW-1185">Reference proteome</keyword>
<protein>
    <recommendedName>
        <fullName evidence="3">YD repeat-containing protein</fullName>
    </recommendedName>
</protein>
<dbReference type="EMBL" id="JBHUDZ010000018">
    <property type="protein sequence ID" value="MFD1605170.1"/>
    <property type="molecule type" value="Genomic_DNA"/>
</dbReference>
<dbReference type="Proteomes" id="UP001597138">
    <property type="component" value="Unassembled WGS sequence"/>
</dbReference>